<accession>A0A370G654</accession>
<name>A0A370G654_9BACI</name>
<evidence type="ECO:0000313" key="2">
    <source>
        <dbReference type="EMBL" id="RDI38044.1"/>
    </source>
</evidence>
<dbReference type="OrthoDB" id="2882968at2"/>
<dbReference type="Proteomes" id="UP000255326">
    <property type="component" value="Unassembled WGS sequence"/>
</dbReference>
<keyword evidence="1" id="KW-0812">Transmembrane</keyword>
<keyword evidence="1" id="KW-1133">Transmembrane helix</keyword>
<gene>
    <name evidence="2" type="ORF">DFR59_11956</name>
</gene>
<evidence type="ECO:0000256" key="1">
    <source>
        <dbReference type="SAM" id="Phobius"/>
    </source>
</evidence>
<proteinExistence type="predicted"/>
<comment type="caution">
    <text evidence="2">The sequence shown here is derived from an EMBL/GenBank/DDBJ whole genome shotgun (WGS) entry which is preliminary data.</text>
</comment>
<feature type="transmembrane region" description="Helical" evidence="1">
    <location>
        <begin position="7"/>
        <end position="27"/>
    </location>
</feature>
<protein>
    <submittedName>
        <fullName evidence="2">Uncharacterized protein</fullName>
    </submittedName>
</protein>
<reference evidence="2 3" key="1">
    <citation type="submission" date="2018-07" db="EMBL/GenBank/DDBJ databases">
        <title>Genomic Encyclopedia of Type Strains, Phase IV (KMG-IV): sequencing the most valuable type-strain genomes for metagenomic binning, comparative biology and taxonomic classification.</title>
        <authorList>
            <person name="Goeker M."/>
        </authorList>
    </citation>
    <scope>NUCLEOTIDE SEQUENCE [LARGE SCALE GENOMIC DNA]</scope>
    <source>
        <strain evidence="2 3">DSM 25281</strain>
    </source>
</reference>
<dbReference type="RefSeq" id="WP_114747051.1">
    <property type="nucleotide sequence ID" value="NZ_QQAY01000019.1"/>
</dbReference>
<keyword evidence="3" id="KW-1185">Reference proteome</keyword>
<sequence>MKKSVKYLLISGMFLVILAAGFLYVHFHRLHNLPIYQVENNAGEEFAGGHVYRVHYARFKDHLYKSVNPFIYKEEYPLGKQIGRTEYKTEAIFSVKGHKDWIALRGYMVPTTYFKETTERDNE</sequence>
<dbReference type="AlphaFoldDB" id="A0A370G654"/>
<organism evidence="2 3">
    <name type="scientific">Falsibacillus pallidus</name>
    <dbReference type="NCBI Taxonomy" id="493781"/>
    <lineage>
        <taxon>Bacteria</taxon>
        <taxon>Bacillati</taxon>
        <taxon>Bacillota</taxon>
        <taxon>Bacilli</taxon>
        <taxon>Bacillales</taxon>
        <taxon>Bacillaceae</taxon>
        <taxon>Falsibacillus</taxon>
    </lineage>
</organism>
<evidence type="ECO:0000313" key="3">
    <source>
        <dbReference type="Proteomes" id="UP000255326"/>
    </source>
</evidence>
<dbReference type="EMBL" id="QQAY01000019">
    <property type="protein sequence ID" value="RDI38044.1"/>
    <property type="molecule type" value="Genomic_DNA"/>
</dbReference>
<keyword evidence="1" id="KW-0472">Membrane</keyword>